<proteinExistence type="predicted"/>
<comment type="caution">
    <text evidence="2">The sequence shown here is derived from an EMBL/GenBank/DDBJ whole genome shotgun (WGS) entry which is preliminary data.</text>
</comment>
<evidence type="ECO:0000256" key="1">
    <source>
        <dbReference type="SAM" id="MobiDB-lite"/>
    </source>
</evidence>
<reference evidence="2 3" key="1">
    <citation type="journal article" date="2023" name="Plants (Basel)">
        <title>Bridging the Gap: Combining Genomics and Transcriptomics Approaches to Understand Stylosanthes scabra, an Orphan Legume from the Brazilian Caatinga.</title>
        <authorList>
            <person name="Ferreira-Neto J.R.C."/>
            <person name="da Silva M.D."/>
            <person name="Binneck E."/>
            <person name="de Melo N.F."/>
            <person name="da Silva R.H."/>
            <person name="de Melo A.L.T.M."/>
            <person name="Pandolfi V."/>
            <person name="Bustamante F.O."/>
            <person name="Brasileiro-Vidal A.C."/>
            <person name="Benko-Iseppon A.M."/>
        </authorList>
    </citation>
    <scope>NUCLEOTIDE SEQUENCE [LARGE SCALE GENOMIC DNA]</scope>
    <source>
        <tissue evidence="2">Leaves</tissue>
    </source>
</reference>
<evidence type="ECO:0000313" key="2">
    <source>
        <dbReference type="EMBL" id="MED6191762.1"/>
    </source>
</evidence>
<feature type="compositionally biased region" description="Basic and acidic residues" evidence="1">
    <location>
        <begin position="73"/>
        <end position="85"/>
    </location>
</feature>
<evidence type="ECO:0000313" key="3">
    <source>
        <dbReference type="Proteomes" id="UP001341840"/>
    </source>
</evidence>
<dbReference type="Proteomes" id="UP001341840">
    <property type="component" value="Unassembled WGS sequence"/>
</dbReference>
<name>A0ABU6X1C5_9FABA</name>
<feature type="region of interest" description="Disordered" evidence="1">
    <location>
        <begin position="73"/>
        <end position="135"/>
    </location>
</feature>
<sequence length="135" mass="15222">MKVARRLGPIVEIEDPWRERMLQRSFLRAKVSFDTLKPLPTGCWLRVGESKYKSGLGVNRAIPLTFAEREHVKEFPKHGGTKTDSDSEGDEGARLMRRKSWIAGSGNNSKNTREMNTEGSSQIRDTGTEVQDSKT</sequence>
<protein>
    <submittedName>
        <fullName evidence="2">Uncharacterized protein</fullName>
    </submittedName>
</protein>
<gene>
    <name evidence="2" type="ORF">PIB30_003565</name>
</gene>
<dbReference type="EMBL" id="JASCZI010211455">
    <property type="protein sequence ID" value="MED6191762.1"/>
    <property type="molecule type" value="Genomic_DNA"/>
</dbReference>
<feature type="compositionally biased region" description="Polar residues" evidence="1">
    <location>
        <begin position="117"/>
        <end position="135"/>
    </location>
</feature>
<keyword evidence="3" id="KW-1185">Reference proteome</keyword>
<organism evidence="2 3">
    <name type="scientific">Stylosanthes scabra</name>
    <dbReference type="NCBI Taxonomy" id="79078"/>
    <lineage>
        <taxon>Eukaryota</taxon>
        <taxon>Viridiplantae</taxon>
        <taxon>Streptophyta</taxon>
        <taxon>Embryophyta</taxon>
        <taxon>Tracheophyta</taxon>
        <taxon>Spermatophyta</taxon>
        <taxon>Magnoliopsida</taxon>
        <taxon>eudicotyledons</taxon>
        <taxon>Gunneridae</taxon>
        <taxon>Pentapetalae</taxon>
        <taxon>rosids</taxon>
        <taxon>fabids</taxon>
        <taxon>Fabales</taxon>
        <taxon>Fabaceae</taxon>
        <taxon>Papilionoideae</taxon>
        <taxon>50 kb inversion clade</taxon>
        <taxon>dalbergioids sensu lato</taxon>
        <taxon>Dalbergieae</taxon>
        <taxon>Pterocarpus clade</taxon>
        <taxon>Stylosanthes</taxon>
    </lineage>
</organism>
<accession>A0ABU6X1C5</accession>